<dbReference type="EMBL" id="JAIXMP010000028">
    <property type="protein sequence ID" value="KAI9252355.1"/>
    <property type="molecule type" value="Genomic_DNA"/>
</dbReference>
<dbReference type="InterPro" id="IPR036291">
    <property type="entry name" value="NAD(P)-bd_dom_sf"/>
</dbReference>
<evidence type="ECO:0000256" key="1">
    <source>
        <dbReference type="ARBA" id="ARBA00001947"/>
    </source>
</evidence>
<dbReference type="InterPro" id="IPR047109">
    <property type="entry name" value="CAD-like"/>
</dbReference>
<dbReference type="PANTHER" id="PTHR42683">
    <property type="entry name" value="ALDEHYDE REDUCTASE"/>
    <property type="match status" value="1"/>
</dbReference>
<dbReference type="InterPro" id="IPR002328">
    <property type="entry name" value="ADH_Zn_CS"/>
</dbReference>
<reference evidence="8" key="1">
    <citation type="journal article" date="2022" name="IScience">
        <title>Evolution of zygomycete secretomes and the origins of terrestrial fungal ecologies.</title>
        <authorList>
            <person name="Chang Y."/>
            <person name="Wang Y."/>
            <person name="Mondo S."/>
            <person name="Ahrendt S."/>
            <person name="Andreopoulos W."/>
            <person name="Barry K."/>
            <person name="Beard J."/>
            <person name="Benny G.L."/>
            <person name="Blankenship S."/>
            <person name="Bonito G."/>
            <person name="Cuomo C."/>
            <person name="Desiro A."/>
            <person name="Gervers K.A."/>
            <person name="Hundley H."/>
            <person name="Kuo A."/>
            <person name="LaButti K."/>
            <person name="Lang B.F."/>
            <person name="Lipzen A."/>
            <person name="O'Donnell K."/>
            <person name="Pangilinan J."/>
            <person name="Reynolds N."/>
            <person name="Sandor L."/>
            <person name="Smith M.E."/>
            <person name="Tsang A."/>
            <person name="Grigoriev I.V."/>
            <person name="Stajich J.E."/>
            <person name="Spatafora J.W."/>
        </authorList>
    </citation>
    <scope>NUCLEOTIDE SEQUENCE</scope>
    <source>
        <strain evidence="8">RSA 2281</strain>
    </source>
</reference>
<dbReference type="InterPro" id="IPR013154">
    <property type="entry name" value="ADH-like_N"/>
</dbReference>
<protein>
    <submittedName>
        <fullName evidence="8">Chaperonin 10-like protein</fullName>
    </submittedName>
</protein>
<dbReference type="SUPFAM" id="SSF51735">
    <property type="entry name" value="NAD(P)-binding Rossmann-fold domains"/>
    <property type="match status" value="1"/>
</dbReference>
<dbReference type="Pfam" id="PF00107">
    <property type="entry name" value="ADH_zinc_N"/>
    <property type="match status" value="1"/>
</dbReference>
<evidence type="ECO:0000313" key="8">
    <source>
        <dbReference type="EMBL" id="KAI9252355.1"/>
    </source>
</evidence>
<evidence type="ECO:0000256" key="3">
    <source>
        <dbReference type="ARBA" id="ARBA00022833"/>
    </source>
</evidence>
<evidence type="ECO:0000256" key="4">
    <source>
        <dbReference type="ARBA" id="ARBA00023002"/>
    </source>
</evidence>
<evidence type="ECO:0000256" key="2">
    <source>
        <dbReference type="ARBA" id="ARBA00022723"/>
    </source>
</evidence>
<evidence type="ECO:0000259" key="7">
    <source>
        <dbReference type="Pfam" id="PF08240"/>
    </source>
</evidence>
<sequence length="366" mass="39827">MDSTEKQQEQFIGYAALKPFDVAAGEISLVPYKFDPRPLDGDEVEISILACGICGSDVHQLTNGWKRAHFPLIPGHEFIGRITAIGTNVHHLKLNDRVGVSPVCRSCDSCEQCQDGFRQLCYKKVSTYGSLYKGYRTYGGYSNKARVQANWAIKIPDNISSEEGAPLLCAGITTYLPFIHQNIGENSVVGMVGIGGLGHLAIQWARAKKCKKVVAVSSTSAKAAEATELGATDFIALKKNGCNKSIPPEYLKSLDVLLVCGSGKSTNWDDLLSMIKTRGKLILLDLPDDPVPLTSTAFVLRHISIIGSFVGSSDDLYEMLAFASETGVRPWINKIGNTLDDVNQGIDRIMNGKAHYRLVICGEGRN</sequence>
<accession>A0AAD5K2L0</accession>
<dbReference type="InterPro" id="IPR011032">
    <property type="entry name" value="GroES-like_sf"/>
</dbReference>
<comment type="caution">
    <text evidence="8">The sequence shown here is derived from an EMBL/GenBank/DDBJ whole genome shotgun (WGS) entry which is preliminary data.</text>
</comment>
<feature type="domain" description="Alcohol dehydrogenase-like C-terminal" evidence="6">
    <location>
        <begin position="196"/>
        <end position="324"/>
    </location>
</feature>
<dbReference type="GO" id="GO:0016616">
    <property type="term" value="F:oxidoreductase activity, acting on the CH-OH group of donors, NAD or NADP as acceptor"/>
    <property type="evidence" value="ECO:0007669"/>
    <property type="project" value="InterPro"/>
</dbReference>
<proteinExistence type="inferred from homology"/>
<organism evidence="8 9">
    <name type="scientific">Phascolomyces articulosus</name>
    <dbReference type="NCBI Taxonomy" id="60185"/>
    <lineage>
        <taxon>Eukaryota</taxon>
        <taxon>Fungi</taxon>
        <taxon>Fungi incertae sedis</taxon>
        <taxon>Mucoromycota</taxon>
        <taxon>Mucoromycotina</taxon>
        <taxon>Mucoromycetes</taxon>
        <taxon>Mucorales</taxon>
        <taxon>Lichtheimiaceae</taxon>
        <taxon>Phascolomyces</taxon>
    </lineage>
</organism>
<dbReference type="AlphaFoldDB" id="A0AAD5K2L0"/>
<dbReference type="Gene3D" id="3.90.180.10">
    <property type="entry name" value="Medium-chain alcohol dehydrogenases, catalytic domain"/>
    <property type="match status" value="1"/>
</dbReference>
<dbReference type="Proteomes" id="UP001209540">
    <property type="component" value="Unassembled WGS sequence"/>
</dbReference>
<reference evidence="8" key="2">
    <citation type="submission" date="2023-02" db="EMBL/GenBank/DDBJ databases">
        <authorList>
            <consortium name="DOE Joint Genome Institute"/>
            <person name="Mondo S.J."/>
            <person name="Chang Y."/>
            <person name="Wang Y."/>
            <person name="Ahrendt S."/>
            <person name="Andreopoulos W."/>
            <person name="Barry K."/>
            <person name="Beard J."/>
            <person name="Benny G.L."/>
            <person name="Blankenship S."/>
            <person name="Bonito G."/>
            <person name="Cuomo C."/>
            <person name="Desiro A."/>
            <person name="Gervers K.A."/>
            <person name="Hundley H."/>
            <person name="Kuo A."/>
            <person name="LaButti K."/>
            <person name="Lang B.F."/>
            <person name="Lipzen A."/>
            <person name="O'Donnell K."/>
            <person name="Pangilinan J."/>
            <person name="Reynolds N."/>
            <person name="Sandor L."/>
            <person name="Smith M.W."/>
            <person name="Tsang A."/>
            <person name="Grigoriev I.V."/>
            <person name="Stajich J.E."/>
            <person name="Spatafora J.W."/>
        </authorList>
    </citation>
    <scope>NUCLEOTIDE SEQUENCE</scope>
    <source>
        <strain evidence="8">RSA 2281</strain>
    </source>
</reference>
<dbReference type="InterPro" id="IPR013149">
    <property type="entry name" value="ADH-like_C"/>
</dbReference>
<keyword evidence="9" id="KW-1185">Reference proteome</keyword>
<dbReference type="FunFam" id="3.40.50.720:FF:000022">
    <property type="entry name" value="Cinnamyl alcohol dehydrogenase"/>
    <property type="match status" value="1"/>
</dbReference>
<dbReference type="Pfam" id="PF08240">
    <property type="entry name" value="ADH_N"/>
    <property type="match status" value="1"/>
</dbReference>
<dbReference type="CDD" id="cd05283">
    <property type="entry name" value="CAD1"/>
    <property type="match status" value="1"/>
</dbReference>
<keyword evidence="4" id="KW-0560">Oxidoreductase</keyword>
<comment type="similarity">
    <text evidence="5">Belongs to the zinc-containing alcohol dehydrogenase family.</text>
</comment>
<evidence type="ECO:0000313" key="9">
    <source>
        <dbReference type="Proteomes" id="UP001209540"/>
    </source>
</evidence>
<gene>
    <name evidence="8" type="ORF">BDA99DRAFT_563385</name>
</gene>
<evidence type="ECO:0000256" key="5">
    <source>
        <dbReference type="RuleBase" id="RU361277"/>
    </source>
</evidence>
<dbReference type="GO" id="GO:0008270">
    <property type="term" value="F:zinc ion binding"/>
    <property type="evidence" value="ECO:0007669"/>
    <property type="project" value="InterPro"/>
</dbReference>
<evidence type="ECO:0000259" key="6">
    <source>
        <dbReference type="Pfam" id="PF00107"/>
    </source>
</evidence>
<dbReference type="Gene3D" id="3.40.50.720">
    <property type="entry name" value="NAD(P)-binding Rossmann-like Domain"/>
    <property type="match status" value="1"/>
</dbReference>
<name>A0AAD5K2L0_9FUNG</name>
<keyword evidence="3 5" id="KW-0862">Zinc</keyword>
<keyword evidence="2 5" id="KW-0479">Metal-binding</keyword>
<dbReference type="PROSITE" id="PS00059">
    <property type="entry name" value="ADH_ZINC"/>
    <property type="match status" value="1"/>
</dbReference>
<feature type="domain" description="Alcohol dehydrogenase-like N-terminal" evidence="7">
    <location>
        <begin position="42"/>
        <end position="157"/>
    </location>
</feature>
<comment type="cofactor">
    <cofactor evidence="1 5">
        <name>Zn(2+)</name>
        <dbReference type="ChEBI" id="CHEBI:29105"/>
    </cofactor>
</comment>
<dbReference type="SUPFAM" id="SSF50129">
    <property type="entry name" value="GroES-like"/>
    <property type="match status" value="1"/>
</dbReference>